<evidence type="ECO:0008006" key="4">
    <source>
        <dbReference type="Google" id="ProtNLM"/>
    </source>
</evidence>
<dbReference type="AlphaFoldDB" id="A0A3R8S526"/>
<gene>
    <name evidence="2" type="ORF">EIP75_05530</name>
</gene>
<dbReference type="Proteomes" id="UP000269265">
    <property type="component" value="Unassembled WGS sequence"/>
</dbReference>
<proteinExistence type="predicted"/>
<dbReference type="Gene3D" id="3.90.1140.10">
    <property type="entry name" value="Cyclic phosphodiesterase"/>
    <property type="match status" value="1"/>
</dbReference>
<dbReference type="GO" id="GO:0004113">
    <property type="term" value="F:2',3'-cyclic-nucleotide 3'-phosphodiesterase activity"/>
    <property type="evidence" value="ECO:0007669"/>
    <property type="project" value="InterPro"/>
</dbReference>
<dbReference type="InterPro" id="IPR009097">
    <property type="entry name" value="Cyclic_Pdiesterase"/>
</dbReference>
<accession>A0A3R8S526</accession>
<comment type="caution">
    <text evidence="2">The sequence shown here is derived from an EMBL/GenBank/DDBJ whole genome shotgun (WGS) entry which is preliminary data.</text>
</comment>
<dbReference type="InterPro" id="IPR004175">
    <property type="entry name" value="RNA_CPDase"/>
</dbReference>
<name>A0A3R8S526_9BURK</name>
<keyword evidence="1" id="KW-0378">Hydrolase</keyword>
<organism evidence="2 3">
    <name type="scientific">Aquabacterium soli</name>
    <dbReference type="NCBI Taxonomy" id="2493092"/>
    <lineage>
        <taxon>Bacteria</taxon>
        <taxon>Pseudomonadati</taxon>
        <taxon>Pseudomonadota</taxon>
        <taxon>Betaproteobacteria</taxon>
        <taxon>Burkholderiales</taxon>
        <taxon>Aquabacterium</taxon>
    </lineage>
</organism>
<dbReference type="PANTHER" id="PTHR35561">
    <property type="entry name" value="RNA 2',3'-CYCLIC PHOSPHODIESTERASE"/>
    <property type="match status" value="1"/>
</dbReference>
<evidence type="ECO:0000313" key="2">
    <source>
        <dbReference type="EMBL" id="RRS05652.1"/>
    </source>
</evidence>
<dbReference type="EMBL" id="RSED01000003">
    <property type="protein sequence ID" value="RRS05652.1"/>
    <property type="molecule type" value="Genomic_DNA"/>
</dbReference>
<dbReference type="GO" id="GO:0008664">
    <property type="term" value="F:RNA 2',3'-cyclic 3'-phosphodiesterase activity"/>
    <property type="evidence" value="ECO:0007669"/>
    <property type="project" value="InterPro"/>
</dbReference>
<protein>
    <recommendedName>
        <fullName evidence="4">2'-5' RNA ligase</fullName>
    </recommendedName>
</protein>
<dbReference type="Pfam" id="PF13563">
    <property type="entry name" value="2_5_RNA_ligase2"/>
    <property type="match status" value="1"/>
</dbReference>
<evidence type="ECO:0000256" key="1">
    <source>
        <dbReference type="ARBA" id="ARBA00022801"/>
    </source>
</evidence>
<dbReference type="SUPFAM" id="SSF55144">
    <property type="entry name" value="LigT-like"/>
    <property type="match status" value="1"/>
</dbReference>
<keyword evidence="3" id="KW-1185">Reference proteome</keyword>
<sequence>MPMTRNPTDHAGSDRPVGDGARMNAQLLLDGFEVPGVPTDGLFFAIFPEQAAAAQAVALAQRLKAAHGLRMEPHSQDRMHITLEYLGRFADLPTRLVKEASDVAAAMCCSRFDVELDHVMSFSGRAGHCPLVLLGREGTVPLKTFQLGLNMALKRAGVVRRRTPPFNPHLTLLYGKSVETAEISPIRWTALEFRLVRSFLGQGRYEVLGRWQMRSTC</sequence>
<dbReference type="PANTHER" id="PTHR35561:SF1">
    <property type="entry name" value="RNA 2',3'-CYCLIC PHOSPHODIESTERASE"/>
    <property type="match status" value="1"/>
</dbReference>
<evidence type="ECO:0000313" key="3">
    <source>
        <dbReference type="Proteomes" id="UP000269265"/>
    </source>
</evidence>
<reference evidence="2 3" key="1">
    <citation type="submission" date="2018-12" db="EMBL/GenBank/DDBJ databases">
        <title>The whole draft genome of Aquabacterium sp. SJQ9.</title>
        <authorList>
            <person name="Sun L."/>
            <person name="Gao X."/>
            <person name="Chen W."/>
            <person name="Huang K."/>
        </authorList>
    </citation>
    <scope>NUCLEOTIDE SEQUENCE [LARGE SCALE GENOMIC DNA]</scope>
    <source>
        <strain evidence="2 3">SJQ9</strain>
    </source>
</reference>